<dbReference type="RefSeq" id="WP_251838874.1">
    <property type="nucleotide sequence ID" value="NZ_JACSPO010000001.1"/>
</dbReference>
<dbReference type="EMBL" id="JACSPO010000001">
    <property type="protein sequence ID" value="MBD8061816.1"/>
    <property type="molecule type" value="Genomic_DNA"/>
</dbReference>
<feature type="transmembrane region" description="Helical" evidence="1">
    <location>
        <begin position="144"/>
        <end position="165"/>
    </location>
</feature>
<feature type="transmembrane region" description="Helical" evidence="1">
    <location>
        <begin position="37"/>
        <end position="58"/>
    </location>
</feature>
<comment type="caution">
    <text evidence="2">The sequence shown here is derived from an EMBL/GenBank/DDBJ whole genome shotgun (WGS) entry which is preliminary data.</text>
</comment>
<protein>
    <submittedName>
        <fullName evidence="2">Uncharacterized protein</fullName>
    </submittedName>
</protein>
<accession>A0ABR8Z1H6</accession>
<reference evidence="2 3" key="1">
    <citation type="submission" date="2020-08" db="EMBL/GenBank/DDBJ databases">
        <title>A Genomic Blueprint of the Chicken Gut Microbiome.</title>
        <authorList>
            <person name="Gilroy R."/>
            <person name="Ravi A."/>
            <person name="Getino M."/>
            <person name="Pursley I."/>
            <person name="Horton D.L."/>
            <person name="Alikhan N.-F."/>
            <person name="Baker D."/>
            <person name="Gharbi K."/>
            <person name="Hall N."/>
            <person name="Watson M."/>
            <person name="Adriaenssens E.M."/>
            <person name="Foster-Nyarko E."/>
            <person name="Jarju S."/>
            <person name="Secka A."/>
            <person name="Antonio M."/>
            <person name="Oren A."/>
            <person name="Chaudhuri R."/>
            <person name="La Ragione R.M."/>
            <person name="Hildebrand F."/>
            <person name="Pallen M.J."/>
        </authorList>
    </citation>
    <scope>NUCLEOTIDE SEQUENCE [LARGE SCALE GENOMIC DNA]</scope>
    <source>
        <strain evidence="2 3">Sa1BUA1</strain>
    </source>
</reference>
<keyword evidence="1" id="KW-0472">Membrane</keyword>
<evidence type="ECO:0000313" key="3">
    <source>
        <dbReference type="Proteomes" id="UP000661894"/>
    </source>
</evidence>
<organism evidence="2 3">
    <name type="scientific">Oceanitalea stevensii</name>
    <dbReference type="NCBI Taxonomy" id="2763072"/>
    <lineage>
        <taxon>Bacteria</taxon>
        <taxon>Bacillati</taxon>
        <taxon>Actinomycetota</taxon>
        <taxon>Actinomycetes</taxon>
        <taxon>Micrococcales</taxon>
        <taxon>Bogoriellaceae</taxon>
        <taxon>Georgenia</taxon>
    </lineage>
</organism>
<feature type="transmembrane region" description="Helical" evidence="1">
    <location>
        <begin position="103"/>
        <end position="124"/>
    </location>
</feature>
<sequence length="185" mass="19010">MTSTHGARDRAAARLMALDSASYGDERERAVFMEATTFGYTLTSYVSIGIAVVTALLGQLLLPVLLMLVVGLQSWATIWYAGRRGVDVSELAFRAEPAMKRTTGAIVFGGFAVVLAALACTIFTGHGLIDLPAVDIGSGALGSMVKGAVVGGGGGLLVGAVAMAVQNRRRARPGAPAEGEALAED</sequence>
<dbReference type="Proteomes" id="UP000661894">
    <property type="component" value="Unassembled WGS sequence"/>
</dbReference>
<keyword evidence="1" id="KW-1133">Transmembrane helix</keyword>
<keyword evidence="3" id="KW-1185">Reference proteome</keyword>
<evidence type="ECO:0000313" key="2">
    <source>
        <dbReference type="EMBL" id="MBD8061816.1"/>
    </source>
</evidence>
<name>A0ABR8Z1H6_9MICO</name>
<feature type="transmembrane region" description="Helical" evidence="1">
    <location>
        <begin position="64"/>
        <end position="82"/>
    </location>
</feature>
<proteinExistence type="predicted"/>
<keyword evidence="1" id="KW-0812">Transmembrane</keyword>
<gene>
    <name evidence="2" type="ORF">H9624_05705</name>
</gene>
<evidence type="ECO:0000256" key="1">
    <source>
        <dbReference type="SAM" id="Phobius"/>
    </source>
</evidence>